<organism evidence="1 3">
    <name type="scientific">Mycolicibacterium fortuitum</name>
    <name type="common">Mycobacterium fortuitum</name>
    <dbReference type="NCBI Taxonomy" id="1766"/>
    <lineage>
        <taxon>Bacteria</taxon>
        <taxon>Bacillati</taxon>
        <taxon>Actinomycetota</taxon>
        <taxon>Actinomycetes</taxon>
        <taxon>Mycobacteriales</taxon>
        <taxon>Mycobacteriaceae</taxon>
        <taxon>Mycolicibacterium</taxon>
    </lineage>
</organism>
<dbReference type="PATRIC" id="fig|1766.6.peg.5510"/>
<dbReference type="Pfam" id="PF10604">
    <property type="entry name" value="Polyketide_cyc2"/>
    <property type="match status" value="1"/>
</dbReference>
<dbReference type="CDD" id="cd07821">
    <property type="entry name" value="PYR_PYL_RCAR_like"/>
    <property type="match status" value="1"/>
</dbReference>
<gene>
    <name evidence="2" type="ORF">NCTC1542_04235</name>
    <name evidence="1" type="ORF">XA26_55390</name>
</gene>
<evidence type="ECO:0000313" key="2">
    <source>
        <dbReference type="EMBL" id="SUA02762.1"/>
    </source>
</evidence>
<evidence type="ECO:0000313" key="1">
    <source>
        <dbReference type="EMBL" id="ALI29329.1"/>
    </source>
</evidence>
<dbReference type="Proteomes" id="UP000057134">
    <property type="component" value="Chromosome"/>
</dbReference>
<dbReference type="SUPFAM" id="SSF55961">
    <property type="entry name" value="Bet v1-like"/>
    <property type="match status" value="1"/>
</dbReference>
<sequence length="168" mass="18855">MLGTMPRFALEPADAAFFSTAPHVFTYQKHFAAPPDKVWESLVSDESLAAWGPSVNKVEWLTPRPFGVGTSREVTLAPGLVRVHETFFRWEEGRRYSFTVDHANIPSLRRFAEDYLIEPAGDGQTQFTWIVAIEPKPLFAIPFKGLAPVVKAAFGRLAADGRRYFARV</sequence>
<evidence type="ECO:0000313" key="4">
    <source>
        <dbReference type="Proteomes" id="UP000255389"/>
    </source>
</evidence>
<dbReference type="Gene3D" id="3.30.530.20">
    <property type="match status" value="1"/>
</dbReference>
<dbReference type="EMBL" id="CP011269">
    <property type="protein sequence ID" value="ALI29329.1"/>
    <property type="molecule type" value="Genomic_DNA"/>
</dbReference>
<keyword evidence="3" id="KW-1185">Reference proteome</keyword>
<evidence type="ECO:0000313" key="3">
    <source>
        <dbReference type="Proteomes" id="UP000057134"/>
    </source>
</evidence>
<dbReference type="InterPro" id="IPR019587">
    <property type="entry name" value="Polyketide_cyclase/dehydratase"/>
</dbReference>
<name>A0A0N9YHU4_MYCFO</name>
<reference evidence="1 3" key="1">
    <citation type="journal article" date="2015" name="MBio">
        <title>Enzymatic Degradation of Phenazines Can Generate Energy and Protect Sensitive Organisms from Toxicity.</title>
        <authorList>
            <person name="Costa K.C."/>
            <person name="Bergkessel M."/>
            <person name="Saunders S."/>
            <person name="Korlach J."/>
            <person name="Newman D.K."/>
        </authorList>
    </citation>
    <scope>NUCLEOTIDE SEQUENCE [LARGE SCALE GENOMIC DNA]</scope>
    <source>
        <strain evidence="1 3">CT6</strain>
    </source>
</reference>
<dbReference type="KEGG" id="mft:XA26_55390"/>
<dbReference type="EMBL" id="UGQY01000004">
    <property type="protein sequence ID" value="SUA02762.1"/>
    <property type="molecule type" value="Genomic_DNA"/>
</dbReference>
<protein>
    <submittedName>
        <fullName evidence="2">Polyketide cyclase/dehydrase and lipid transport</fullName>
    </submittedName>
</protein>
<accession>A0A0N9YHU4</accession>
<dbReference type="Proteomes" id="UP000255389">
    <property type="component" value="Unassembled WGS sequence"/>
</dbReference>
<dbReference type="STRING" id="1766.XA26_55390"/>
<reference evidence="2 4" key="2">
    <citation type="submission" date="2018-06" db="EMBL/GenBank/DDBJ databases">
        <authorList>
            <consortium name="Pathogen Informatics"/>
            <person name="Doyle S."/>
        </authorList>
    </citation>
    <scope>NUCLEOTIDE SEQUENCE [LARGE SCALE GENOMIC DNA]</scope>
    <source>
        <strain evidence="2 4">NCTC1542</strain>
    </source>
</reference>
<proteinExistence type="predicted"/>
<dbReference type="AlphaFoldDB" id="A0A0N9YHU4"/>
<dbReference type="InterPro" id="IPR023393">
    <property type="entry name" value="START-like_dom_sf"/>
</dbReference>